<sequence length="55" mass="6002">MGFHIAIIDTVSKNKQLPVLLPGLKLSLVFAAGPPIAKRHLHAACKDEEPRSQDE</sequence>
<dbReference type="AlphaFoldDB" id="W8EYN1"/>
<dbReference type="PATRIC" id="fig|1227739.3.peg.1516"/>
<evidence type="ECO:0000313" key="2">
    <source>
        <dbReference type="Proteomes" id="UP000019423"/>
    </source>
</evidence>
<organism evidence="1 2">
    <name type="scientific">Hymenobacter swuensis DY53</name>
    <dbReference type="NCBI Taxonomy" id="1227739"/>
    <lineage>
        <taxon>Bacteria</taxon>
        <taxon>Pseudomonadati</taxon>
        <taxon>Bacteroidota</taxon>
        <taxon>Cytophagia</taxon>
        <taxon>Cytophagales</taxon>
        <taxon>Hymenobacteraceae</taxon>
        <taxon>Hymenobacter</taxon>
    </lineage>
</organism>
<dbReference type="Proteomes" id="UP000019423">
    <property type="component" value="Chromosome"/>
</dbReference>
<accession>W8EYN1</accession>
<keyword evidence="2" id="KW-1185">Reference proteome</keyword>
<reference evidence="1 2" key="1">
    <citation type="submission" date="2014-01" db="EMBL/GenBank/DDBJ databases">
        <title>Complete genome sequence of ionizing-radiation resistance bacterium Hymenobacter swuensis DY53.</title>
        <authorList>
            <person name="Jung J.-H."/>
            <person name="Jeong S.-W."/>
            <person name="Joe M.-H."/>
            <person name="Cho y.-j."/>
            <person name="Kim M.-K."/>
            <person name="Lim S.-Y."/>
        </authorList>
    </citation>
    <scope>NUCLEOTIDE SEQUENCE [LARGE SCALE GENOMIC DNA]</scope>
    <source>
        <strain evidence="1 2">DY53</strain>
    </source>
</reference>
<dbReference type="STRING" id="1227739.Hsw_1277"/>
<dbReference type="EMBL" id="CP007145">
    <property type="protein sequence ID" value="AHJ96872.1"/>
    <property type="molecule type" value="Genomic_DNA"/>
</dbReference>
<gene>
    <name evidence="1" type="ORF">Hsw_1277</name>
</gene>
<dbReference type="HOGENOM" id="CLU_3026154_0_0_10"/>
<protein>
    <submittedName>
        <fullName evidence="1">Uncharacterized protein</fullName>
    </submittedName>
</protein>
<proteinExistence type="predicted"/>
<evidence type="ECO:0000313" key="1">
    <source>
        <dbReference type="EMBL" id="AHJ96872.1"/>
    </source>
</evidence>
<dbReference type="KEGG" id="hsw:Hsw_1277"/>
<name>W8EYN1_9BACT</name>